<sequence>MYLERKPVEVGRRARLSWWLASPDGRVALVSVVAVVWLAALLLPWHTTKVTRYAQPAANVTAASDSSSCWVLGRGTCTGELYSLSAQHGDLRLIYTVTFACLLAGLVLLLPYAVLTWYDASVWSGVLGVMAGALLAAAVAFFAVGVDEHNRAHAWGKATVVSALGSQARTESSGMNIGWYLAVVLWFLLFAVFSYVAKHSSKRRGGW</sequence>
<dbReference type="Proteomes" id="UP000054408">
    <property type="component" value="Unassembled WGS sequence"/>
</dbReference>
<organism evidence="2 3">
    <name type="scientific">Thecamonas trahens ATCC 50062</name>
    <dbReference type="NCBI Taxonomy" id="461836"/>
    <lineage>
        <taxon>Eukaryota</taxon>
        <taxon>Apusozoa</taxon>
        <taxon>Apusomonadida</taxon>
        <taxon>Apusomonadidae</taxon>
        <taxon>Thecamonas</taxon>
    </lineage>
</organism>
<protein>
    <submittedName>
        <fullName evidence="2">Uncharacterized protein</fullName>
    </submittedName>
</protein>
<dbReference type="GeneID" id="25563756"/>
<reference evidence="2 3" key="1">
    <citation type="submission" date="2010-05" db="EMBL/GenBank/DDBJ databases">
        <title>The Genome Sequence of Thecamonas trahens ATCC 50062.</title>
        <authorList>
            <consortium name="The Broad Institute Genome Sequencing Platform"/>
            <person name="Russ C."/>
            <person name="Cuomo C."/>
            <person name="Shea T."/>
            <person name="Young S.K."/>
            <person name="Zeng Q."/>
            <person name="Koehrsen M."/>
            <person name="Haas B."/>
            <person name="Borodovsky M."/>
            <person name="Guigo R."/>
            <person name="Alvarado L."/>
            <person name="Berlin A."/>
            <person name="Bochicchio J."/>
            <person name="Borenstein D."/>
            <person name="Chapman S."/>
            <person name="Chen Z."/>
            <person name="Freedman E."/>
            <person name="Gellesch M."/>
            <person name="Goldberg J."/>
            <person name="Griggs A."/>
            <person name="Gujja S."/>
            <person name="Heilman E."/>
            <person name="Heiman D."/>
            <person name="Hepburn T."/>
            <person name="Howarth C."/>
            <person name="Jen D."/>
            <person name="Larson L."/>
            <person name="Mehta T."/>
            <person name="Park D."/>
            <person name="Pearson M."/>
            <person name="Roberts A."/>
            <person name="Saif S."/>
            <person name="Shenoy N."/>
            <person name="Sisk P."/>
            <person name="Stolte C."/>
            <person name="Sykes S."/>
            <person name="Thomson T."/>
            <person name="Walk T."/>
            <person name="White J."/>
            <person name="Yandava C."/>
            <person name="Burger G."/>
            <person name="Gray M.W."/>
            <person name="Holland P.W.H."/>
            <person name="King N."/>
            <person name="Lang F.B.F."/>
            <person name="Roger A.J."/>
            <person name="Ruiz-Trillo I."/>
            <person name="Lander E."/>
            <person name="Nusbaum C."/>
        </authorList>
    </citation>
    <scope>NUCLEOTIDE SEQUENCE [LARGE SCALE GENOMIC DNA]</scope>
    <source>
        <strain evidence="2 3">ATCC 50062</strain>
    </source>
</reference>
<accession>A0A0L0D9J0</accession>
<feature type="transmembrane region" description="Helical" evidence="1">
    <location>
        <begin position="27"/>
        <end position="45"/>
    </location>
</feature>
<dbReference type="RefSeq" id="XP_013758985.1">
    <property type="nucleotide sequence ID" value="XM_013903531.1"/>
</dbReference>
<feature type="transmembrane region" description="Helical" evidence="1">
    <location>
        <begin position="93"/>
        <end position="114"/>
    </location>
</feature>
<keyword evidence="1" id="KW-1133">Transmembrane helix</keyword>
<evidence type="ECO:0000313" key="2">
    <source>
        <dbReference type="EMBL" id="KNC47968.1"/>
    </source>
</evidence>
<name>A0A0L0D9J0_THETB</name>
<dbReference type="EMBL" id="GL349449">
    <property type="protein sequence ID" value="KNC47968.1"/>
    <property type="molecule type" value="Genomic_DNA"/>
</dbReference>
<evidence type="ECO:0000256" key="1">
    <source>
        <dbReference type="SAM" id="Phobius"/>
    </source>
</evidence>
<keyword evidence="1" id="KW-0472">Membrane</keyword>
<keyword evidence="3" id="KW-1185">Reference proteome</keyword>
<evidence type="ECO:0000313" key="3">
    <source>
        <dbReference type="Proteomes" id="UP000054408"/>
    </source>
</evidence>
<proteinExistence type="predicted"/>
<feature type="transmembrane region" description="Helical" evidence="1">
    <location>
        <begin position="177"/>
        <end position="197"/>
    </location>
</feature>
<dbReference type="AlphaFoldDB" id="A0A0L0D9J0"/>
<gene>
    <name evidence="2" type="ORF">AMSG_04202</name>
</gene>
<keyword evidence="1" id="KW-0812">Transmembrane</keyword>
<feature type="transmembrane region" description="Helical" evidence="1">
    <location>
        <begin position="120"/>
        <end position="144"/>
    </location>
</feature>